<organism evidence="2 3">
    <name type="scientific">Pleurodeles waltl</name>
    <name type="common">Iberian ribbed newt</name>
    <dbReference type="NCBI Taxonomy" id="8319"/>
    <lineage>
        <taxon>Eukaryota</taxon>
        <taxon>Metazoa</taxon>
        <taxon>Chordata</taxon>
        <taxon>Craniata</taxon>
        <taxon>Vertebrata</taxon>
        <taxon>Euteleostomi</taxon>
        <taxon>Amphibia</taxon>
        <taxon>Batrachia</taxon>
        <taxon>Caudata</taxon>
        <taxon>Salamandroidea</taxon>
        <taxon>Salamandridae</taxon>
        <taxon>Pleurodelinae</taxon>
        <taxon>Pleurodeles</taxon>
    </lineage>
</organism>
<keyword evidence="3" id="KW-1185">Reference proteome</keyword>
<sequence>MEMLSKVLEESSKEKRGTKDMVRKTSSRIKMFPSKYRDYVLLHRNIKCGVPWDGGDLQLQSWIRDARAWSGQQEHLRLLADEHFHVGLYKEKNTLNQLLGKRYERCEESERQPL</sequence>
<evidence type="ECO:0000256" key="1">
    <source>
        <dbReference type="SAM" id="MobiDB-lite"/>
    </source>
</evidence>
<evidence type="ECO:0000313" key="2">
    <source>
        <dbReference type="EMBL" id="KAJ1157628.1"/>
    </source>
</evidence>
<dbReference type="Proteomes" id="UP001066276">
    <property type="component" value="Chromosome 5"/>
</dbReference>
<proteinExistence type="predicted"/>
<reference evidence="2" key="1">
    <citation type="journal article" date="2022" name="bioRxiv">
        <title>Sequencing and chromosome-scale assembly of the giantPleurodeles waltlgenome.</title>
        <authorList>
            <person name="Brown T."/>
            <person name="Elewa A."/>
            <person name="Iarovenko S."/>
            <person name="Subramanian E."/>
            <person name="Araus A.J."/>
            <person name="Petzold A."/>
            <person name="Susuki M."/>
            <person name="Suzuki K.-i.T."/>
            <person name="Hayashi T."/>
            <person name="Toyoda A."/>
            <person name="Oliveira C."/>
            <person name="Osipova E."/>
            <person name="Leigh N.D."/>
            <person name="Simon A."/>
            <person name="Yun M.H."/>
        </authorList>
    </citation>
    <scope>NUCLEOTIDE SEQUENCE</scope>
    <source>
        <strain evidence="2">20211129_DDA</strain>
        <tissue evidence="2">Liver</tissue>
    </source>
</reference>
<evidence type="ECO:0000313" key="3">
    <source>
        <dbReference type="Proteomes" id="UP001066276"/>
    </source>
</evidence>
<protein>
    <submittedName>
        <fullName evidence="2">Uncharacterized protein</fullName>
    </submittedName>
</protein>
<feature type="region of interest" description="Disordered" evidence="1">
    <location>
        <begin position="1"/>
        <end position="24"/>
    </location>
</feature>
<gene>
    <name evidence="2" type="ORF">NDU88_010333</name>
</gene>
<comment type="caution">
    <text evidence="2">The sequence shown here is derived from an EMBL/GenBank/DDBJ whole genome shotgun (WGS) entry which is preliminary data.</text>
</comment>
<name>A0AAV7S0H3_PLEWA</name>
<dbReference type="AlphaFoldDB" id="A0AAV7S0H3"/>
<accession>A0AAV7S0H3</accession>
<dbReference type="EMBL" id="JANPWB010000009">
    <property type="protein sequence ID" value="KAJ1157628.1"/>
    <property type="molecule type" value="Genomic_DNA"/>
</dbReference>
<feature type="compositionally biased region" description="Basic and acidic residues" evidence="1">
    <location>
        <begin position="7"/>
        <end position="23"/>
    </location>
</feature>